<proteinExistence type="predicted"/>
<comment type="caution">
    <text evidence="3">The sequence shown here is derived from an EMBL/GenBank/DDBJ whole genome shotgun (WGS) entry which is preliminary data.</text>
</comment>
<dbReference type="CDD" id="cd04475">
    <property type="entry name" value="RPA1_DBD_B"/>
    <property type="match status" value="1"/>
</dbReference>
<dbReference type="InterPro" id="IPR031657">
    <property type="entry name" value="REPA_OB_2"/>
</dbReference>
<name>A0A4U5LQL5_STECR</name>
<feature type="domain" description="Replication protein A OB" evidence="2">
    <location>
        <begin position="108"/>
        <end position="189"/>
    </location>
</feature>
<sequence>MASLRGAVVCSTSEKLYDLCHSEKPNLPLIVQVWSYETELKETIQGFTRLTFRILDMDVLQRKAPKIGDPVRLSQYLNQSSLDMSSFMDTTSSCKVTPLGEIGCFVGQYVDVLCVVEKVNDVRKVKSRTANFANSKRNIYLIDDSKAMTESSFLVRLEFWNEQATDFTIGKEDHPVVGIQNVLVMGSNGVPYLCFGADSHMEVNPKWYGADRLRVWYFT</sequence>
<reference evidence="3 4" key="1">
    <citation type="journal article" date="2015" name="Genome Biol.">
        <title>Comparative genomics of Steinernema reveals deeply conserved gene regulatory networks.</title>
        <authorList>
            <person name="Dillman A.R."/>
            <person name="Macchietto M."/>
            <person name="Porter C.F."/>
            <person name="Rogers A."/>
            <person name="Williams B."/>
            <person name="Antoshechkin I."/>
            <person name="Lee M.M."/>
            <person name="Goodwin Z."/>
            <person name="Lu X."/>
            <person name="Lewis E.E."/>
            <person name="Goodrich-Blair H."/>
            <person name="Stock S.P."/>
            <person name="Adams B.J."/>
            <person name="Sternberg P.W."/>
            <person name="Mortazavi A."/>
        </authorList>
    </citation>
    <scope>NUCLEOTIDE SEQUENCE [LARGE SCALE GENOMIC DNA]</scope>
    <source>
        <strain evidence="3 4">ALL</strain>
    </source>
</reference>
<dbReference type="Pfam" id="PF16900">
    <property type="entry name" value="REPA_OB_2"/>
    <property type="match status" value="1"/>
</dbReference>
<dbReference type="AlphaFoldDB" id="A0A4U5LQL5"/>
<organism evidence="3 4">
    <name type="scientific">Steinernema carpocapsae</name>
    <name type="common">Entomopathogenic nematode</name>
    <dbReference type="NCBI Taxonomy" id="34508"/>
    <lineage>
        <taxon>Eukaryota</taxon>
        <taxon>Metazoa</taxon>
        <taxon>Ecdysozoa</taxon>
        <taxon>Nematoda</taxon>
        <taxon>Chromadorea</taxon>
        <taxon>Rhabditida</taxon>
        <taxon>Tylenchina</taxon>
        <taxon>Panagrolaimomorpha</taxon>
        <taxon>Strongyloidoidea</taxon>
        <taxon>Steinernematidae</taxon>
        <taxon>Steinernema</taxon>
    </lineage>
</organism>
<reference evidence="3 4" key="2">
    <citation type="journal article" date="2019" name="G3 (Bethesda)">
        <title>Hybrid Assembly of the Genome of the Entomopathogenic Nematode Steinernema carpocapsae Identifies the X-Chromosome.</title>
        <authorList>
            <person name="Serra L."/>
            <person name="Macchietto M."/>
            <person name="Macias-Munoz A."/>
            <person name="McGill C.J."/>
            <person name="Rodriguez I.M."/>
            <person name="Rodriguez B."/>
            <person name="Murad R."/>
            <person name="Mortazavi A."/>
        </authorList>
    </citation>
    <scope>NUCLEOTIDE SEQUENCE [LARGE SCALE GENOMIC DNA]</scope>
    <source>
        <strain evidence="3 4">ALL</strain>
    </source>
</reference>
<keyword evidence="4" id="KW-1185">Reference proteome</keyword>
<protein>
    <recommendedName>
        <fullName evidence="2">Replication protein A OB domain-containing protein</fullName>
    </recommendedName>
</protein>
<dbReference type="EMBL" id="AZBU02000013">
    <property type="protein sequence ID" value="TKR58239.1"/>
    <property type="molecule type" value="Genomic_DNA"/>
</dbReference>
<accession>A0A4U5LQL5</accession>
<dbReference type="GO" id="GO:0003677">
    <property type="term" value="F:DNA binding"/>
    <property type="evidence" value="ECO:0007669"/>
    <property type="project" value="UniProtKB-KW"/>
</dbReference>
<dbReference type="Gene3D" id="2.40.50.140">
    <property type="entry name" value="Nucleic acid-binding proteins"/>
    <property type="match status" value="1"/>
</dbReference>
<dbReference type="SUPFAM" id="SSF50249">
    <property type="entry name" value="Nucleic acid-binding proteins"/>
    <property type="match status" value="1"/>
</dbReference>
<evidence type="ECO:0000256" key="1">
    <source>
        <dbReference type="ARBA" id="ARBA00023125"/>
    </source>
</evidence>
<dbReference type="OrthoDB" id="1751331at2759"/>
<gene>
    <name evidence="3" type="ORF">L596_029713</name>
</gene>
<dbReference type="InterPro" id="IPR012340">
    <property type="entry name" value="NA-bd_OB-fold"/>
</dbReference>
<evidence type="ECO:0000259" key="2">
    <source>
        <dbReference type="Pfam" id="PF16900"/>
    </source>
</evidence>
<evidence type="ECO:0000313" key="4">
    <source>
        <dbReference type="Proteomes" id="UP000298663"/>
    </source>
</evidence>
<evidence type="ECO:0000313" key="3">
    <source>
        <dbReference type="EMBL" id="TKR58239.1"/>
    </source>
</evidence>
<keyword evidence="1" id="KW-0238">DNA-binding</keyword>
<dbReference type="Proteomes" id="UP000298663">
    <property type="component" value="Unassembled WGS sequence"/>
</dbReference>